<keyword evidence="2" id="KW-0472">Membrane</keyword>
<keyword evidence="4" id="KW-1185">Reference proteome</keyword>
<dbReference type="OrthoDB" id="5935824at2"/>
<dbReference type="Gene3D" id="1.25.40.10">
    <property type="entry name" value="Tetratricopeptide repeat domain"/>
    <property type="match status" value="1"/>
</dbReference>
<evidence type="ECO:0000256" key="1">
    <source>
        <dbReference type="SAM" id="MobiDB-lite"/>
    </source>
</evidence>
<reference evidence="3 4" key="1">
    <citation type="submission" date="2019-03" db="EMBL/GenBank/DDBJ databases">
        <title>Arenimonas daejeonensis sp. nov., isolated from compost.</title>
        <authorList>
            <person name="Jeon C.O."/>
        </authorList>
    </citation>
    <scope>NUCLEOTIDE SEQUENCE [LARGE SCALE GENOMIC DNA]</scope>
    <source>
        <strain evidence="3 4">R29</strain>
    </source>
</reference>
<feature type="compositionally biased region" description="Basic and acidic residues" evidence="1">
    <location>
        <begin position="21"/>
        <end position="34"/>
    </location>
</feature>
<evidence type="ECO:0000256" key="2">
    <source>
        <dbReference type="SAM" id="Phobius"/>
    </source>
</evidence>
<dbReference type="RefSeq" id="WP_139446847.1">
    <property type="nucleotide sequence ID" value="NZ_SMDR01000001.1"/>
</dbReference>
<organism evidence="3 4">
    <name type="scientific">Arenimonas terrae</name>
    <dbReference type="NCBI Taxonomy" id="2546226"/>
    <lineage>
        <taxon>Bacteria</taxon>
        <taxon>Pseudomonadati</taxon>
        <taxon>Pseudomonadota</taxon>
        <taxon>Gammaproteobacteria</taxon>
        <taxon>Lysobacterales</taxon>
        <taxon>Lysobacteraceae</taxon>
        <taxon>Arenimonas</taxon>
    </lineage>
</organism>
<dbReference type="EMBL" id="SMDR01000001">
    <property type="protein sequence ID" value="TNJ35420.1"/>
    <property type="molecule type" value="Genomic_DNA"/>
</dbReference>
<protein>
    <recommendedName>
        <fullName evidence="5">Tetratricopeptide repeat protein</fullName>
    </recommendedName>
</protein>
<keyword evidence="2" id="KW-1133">Transmembrane helix</keyword>
<feature type="transmembrane region" description="Helical" evidence="2">
    <location>
        <begin position="39"/>
        <end position="58"/>
    </location>
</feature>
<name>A0A5C4RW71_9GAMM</name>
<evidence type="ECO:0000313" key="3">
    <source>
        <dbReference type="EMBL" id="TNJ35420.1"/>
    </source>
</evidence>
<evidence type="ECO:0008006" key="5">
    <source>
        <dbReference type="Google" id="ProtNLM"/>
    </source>
</evidence>
<dbReference type="AlphaFoldDB" id="A0A5C4RW71"/>
<sequence length="526" mass="56062">MTDRRPGPDTTPSLGALDQLDLVRPRRAAPEPPRRRGGLVWGLVLLVLAVIAAVWMLGHWRETLGERLMPASDINRQVEAAQQALARGELTAPDGSGARERFQAVLALDPDHPAARAGLSAVRDAALAQARAALDAGDFATARTRLDMARAMAAPAADLSLLELDLQRLESTGADVADKLERARAAHAAGQLEQVPDGALALYSDVLRLQPDNALALDGRRDILSGLLRDADAALARGDVAAAQALVARVIETDPSHLELPARQARLGELLSQRQRATEQVLGRAAQAQRAGRLEDAAADYLSLLADDPAAVEARQGLDDTAAAMAARAGREAADFDFDAAEASLRLARQWAPQSPAIAAAETRLAQSRAAREQVPARGQDPARLRRLIEGAQAAMRRGDLIDPPGDSAWDQLRAAAAIAPDDAQVRAAMGEYDRRARACFEDELAGNRLARAQACLDARAVRERGGDGLSGDRRRLADRWLAFAEERLGANELALARRALDSAQALDPTHPGLAVIAERLRRAGG</sequence>
<accession>A0A5C4RW71</accession>
<dbReference type="InterPro" id="IPR011990">
    <property type="entry name" value="TPR-like_helical_dom_sf"/>
</dbReference>
<gene>
    <name evidence="3" type="ORF">E1B00_06600</name>
</gene>
<evidence type="ECO:0000313" key="4">
    <source>
        <dbReference type="Proteomes" id="UP000305760"/>
    </source>
</evidence>
<proteinExistence type="predicted"/>
<dbReference type="Proteomes" id="UP000305760">
    <property type="component" value="Unassembled WGS sequence"/>
</dbReference>
<feature type="region of interest" description="Disordered" evidence="1">
    <location>
        <begin position="1"/>
        <end position="34"/>
    </location>
</feature>
<comment type="caution">
    <text evidence="3">The sequence shown here is derived from an EMBL/GenBank/DDBJ whole genome shotgun (WGS) entry which is preliminary data.</text>
</comment>
<keyword evidence="2" id="KW-0812">Transmembrane</keyword>